<organism evidence="3 4">
    <name type="scientific">Cucurbita argyrosperma subsp. sororia</name>
    <dbReference type="NCBI Taxonomy" id="37648"/>
    <lineage>
        <taxon>Eukaryota</taxon>
        <taxon>Viridiplantae</taxon>
        <taxon>Streptophyta</taxon>
        <taxon>Embryophyta</taxon>
        <taxon>Tracheophyta</taxon>
        <taxon>Spermatophyta</taxon>
        <taxon>Magnoliopsida</taxon>
        <taxon>eudicotyledons</taxon>
        <taxon>Gunneridae</taxon>
        <taxon>Pentapetalae</taxon>
        <taxon>rosids</taxon>
        <taxon>fabids</taxon>
        <taxon>Cucurbitales</taxon>
        <taxon>Cucurbitaceae</taxon>
        <taxon>Cucurbiteae</taxon>
        <taxon>Cucurbita</taxon>
    </lineage>
</organism>
<keyword evidence="2" id="KW-0812">Transmembrane</keyword>
<dbReference type="PANTHER" id="PTHR34189">
    <property type="entry name" value="TRANSMEMBRANE PROTEIN"/>
    <property type="match status" value="1"/>
</dbReference>
<proteinExistence type="predicted"/>
<keyword evidence="2" id="KW-1133">Transmembrane helix</keyword>
<dbReference type="PANTHER" id="PTHR34189:SF10">
    <property type="entry name" value="TRANSMEMBRANE PROTEIN"/>
    <property type="match status" value="1"/>
</dbReference>
<gene>
    <name evidence="3" type="ORF">SDJN03_16476</name>
</gene>
<accession>A0AAV6MU80</accession>
<feature type="region of interest" description="Disordered" evidence="1">
    <location>
        <begin position="1"/>
        <end position="33"/>
    </location>
</feature>
<evidence type="ECO:0000313" key="3">
    <source>
        <dbReference type="EMBL" id="KAG6587911.1"/>
    </source>
</evidence>
<feature type="non-terminal residue" evidence="3">
    <location>
        <position position="1"/>
    </location>
</feature>
<keyword evidence="4" id="KW-1185">Reference proteome</keyword>
<feature type="transmembrane region" description="Helical" evidence="2">
    <location>
        <begin position="63"/>
        <end position="84"/>
    </location>
</feature>
<evidence type="ECO:0000313" key="4">
    <source>
        <dbReference type="Proteomes" id="UP000685013"/>
    </source>
</evidence>
<dbReference type="AlphaFoldDB" id="A0AAV6MU80"/>
<keyword evidence="2" id="KW-0472">Membrane</keyword>
<evidence type="ECO:0000256" key="2">
    <source>
        <dbReference type="SAM" id="Phobius"/>
    </source>
</evidence>
<comment type="caution">
    <text evidence="3">The sequence shown here is derived from an EMBL/GenBank/DDBJ whole genome shotgun (WGS) entry which is preliminary data.</text>
</comment>
<reference evidence="3 4" key="1">
    <citation type="journal article" date="2021" name="Hortic Res">
        <title>The domestication of Cucurbita argyrosperma as revealed by the genome of its wild relative.</title>
        <authorList>
            <person name="Barrera-Redondo J."/>
            <person name="Sanchez-de la Vega G."/>
            <person name="Aguirre-Liguori J.A."/>
            <person name="Castellanos-Morales G."/>
            <person name="Gutierrez-Guerrero Y.T."/>
            <person name="Aguirre-Dugua X."/>
            <person name="Aguirre-Planter E."/>
            <person name="Tenaillon M.I."/>
            <person name="Lira-Saade R."/>
            <person name="Eguiarte L.E."/>
        </authorList>
    </citation>
    <scope>NUCLEOTIDE SEQUENCE [LARGE SCALE GENOMIC DNA]</scope>
    <source>
        <strain evidence="3">JBR-2021</strain>
    </source>
</reference>
<name>A0AAV6MU80_9ROSI</name>
<dbReference type="Proteomes" id="UP000685013">
    <property type="component" value="Chromosome 11"/>
</dbReference>
<evidence type="ECO:0000256" key="1">
    <source>
        <dbReference type="SAM" id="MobiDB-lite"/>
    </source>
</evidence>
<protein>
    <submittedName>
        <fullName evidence="3">Uncharacterized protein</fullName>
    </submittedName>
</protein>
<sequence length="100" mass="11003">MHRSSSTSRNFDEYSVDMPPGFTSSPPLKNEAPDDLLPLFKIDTPKKEMGPHFKPPGQNAVHLIPLILLLSALILWICSSRMVFGCSENSGKRKGNHGIG</sequence>
<dbReference type="EMBL" id="JAGKQH010000011">
    <property type="protein sequence ID" value="KAG6587911.1"/>
    <property type="molecule type" value="Genomic_DNA"/>
</dbReference>